<comment type="caution">
    <text evidence="8">Lacks conserved residue(s) required for the propagation of feature annotation.</text>
</comment>
<dbReference type="NCBIfam" id="TIGR00329">
    <property type="entry name" value="gcp_kae1"/>
    <property type="match status" value="1"/>
</dbReference>
<keyword evidence="3 8" id="KW-0819">tRNA processing</keyword>
<dbReference type="PANTHER" id="PTHR11735">
    <property type="entry name" value="TRNA N6-ADENOSINE THREONYLCARBAMOYLTRANSFERASE"/>
    <property type="match status" value="1"/>
</dbReference>
<evidence type="ECO:0000256" key="3">
    <source>
        <dbReference type="ARBA" id="ARBA00022694"/>
    </source>
</evidence>
<reference evidence="10 11" key="1">
    <citation type="journal article" date="2016" name="Nat. Commun.">
        <title>Thousands of microbial genomes shed light on interconnected biogeochemical processes in an aquifer system.</title>
        <authorList>
            <person name="Anantharaman K."/>
            <person name="Brown C.T."/>
            <person name="Hug L.A."/>
            <person name="Sharon I."/>
            <person name="Castelle C.J."/>
            <person name="Probst A.J."/>
            <person name="Thomas B.C."/>
            <person name="Singh A."/>
            <person name="Wilkins M.J."/>
            <person name="Karaoz U."/>
            <person name="Brodie E.L."/>
            <person name="Williams K.H."/>
            <person name="Hubbard S.S."/>
            <person name="Banfield J.F."/>
        </authorList>
    </citation>
    <scope>NUCLEOTIDE SEQUENCE [LARGE SCALE GENOMIC DNA]</scope>
</reference>
<feature type="binding site" evidence="8">
    <location>
        <position position="277"/>
    </location>
    <ligand>
        <name>substrate</name>
    </ligand>
</feature>
<comment type="catalytic activity">
    <reaction evidence="7 8">
        <text>L-threonylcarbamoyladenylate + adenosine(37) in tRNA = N(6)-L-threonylcarbamoyladenosine(37) in tRNA + AMP + H(+)</text>
        <dbReference type="Rhea" id="RHEA:37059"/>
        <dbReference type="Rhea" id="RHEA-COMP:10162"/>
        <dbReference type="Rhea" id="RHEA-COMP:10163"/>
        <dbReference type="ChEBI" id="CHEBI:15378"/>
        <dbReference type="ChEBI" id="CHEBI:73682"/>
        <dbReference type="ChEBI" id="CHEBI:74411"/>
        <dbReference type="ChEBI" id="CHEBI:74418"/>
        <dbReference type="ChEBI" id="CHEBI:456215"/>
        <dbReference type="EC" id="2.3.1.234"/>
    </reaction>
</comment>
<dbReference type="NCBIfam" id="TIGR03723">
    <property type="entry name" value="T6A_TsaD_YgjD"/>
    <property type="match status" value="1"/>
</dbReference>
<keyword evidence="2 8" id="KW-0808">Transferase</keyword>
<evidence type="ECO:0000256" key="8">
    <source>
        <dbReference type="HAMAP-Rule" id="MF_01445"/>
    </source>
</evidence>
<dbReference type="GO" id="GO:0002949">
    <property type="term" value="P:tRNA threonylcarbamoyladenosine modification"/>
    <property type="evidence" value="ECO:0007669"/>
    <property type="project" value="UniProtKB-UniRule"/>
</dbReference>
<protein>
    <recommendedName>
        <fullName evidence="8">tRNA N6-adenosine threonylcarbamoyltransferase</fullName>
        <ecNumber evidence="8">2.3.1.234</ecNumber>
    </recommendedName>
    <alternativeName>
        <fullName evidence="8">N6-L-threonylcarbamoyladenine synthase</fullName>
        <shortName evidence="8">t(6)A synthase</shortName>
    </alternativeName>
    <alternativeName>
        <fullName evidence="8">t(6)A37 threonylcarbamoyladenosine biosynthesis protein TsaD</fullName>
    </alternativeName>
    <alternativeName>
        <fullName evidence="8">tRNA threonylcarbamoyladenosine biosynthesis protein TsaD</fullName>
    </alternativeName>
</protein>
<dbReference type="GO" id="GO:0005506">
    <property type="term" value="F:iron ion binding"/>
    <property type="evidence" value="ECO:0007669"/>
    <property type="project" value="UniProtKB-UniRule"/>
</dbReference>
<evidence type="ECO:0000256" key="4">
    <source>
        <dbReference type="ARBA" id="ARBA00022723"/>
    </source>
</evidence>
<feature type="binding site" evidence="8">
    <location>
        <position position="307"/>
    </location>
    <ligand>
        <name>Fe cation</name>
        <dbReference type="ChEBI" id="CHEBI:24875"/>
    </ligand>
</feature>
<dbReference type="PRINTS" id="PR00789">
    <property type="entry name" value="OSIALOPTASE"/>
</dbReference>
<dbReference type="CDD" id="cd24133">
    <property type="entry name" value="ASKHA_NBD_TsaD_bac"/>
    <property type="match status" value="1"/>
</dbReference>
<dbReference type="Gene3D" id="3.30.420.40">
    <property type="match status" value="2"/>
</dbReference>
<keyword evidence="5 8" id="KW-0408">Iron</keyword>
<comment type="caution">
    <text evidence="10">The sequence shown here is derived from an EMBL/GenBank/DDBJ whole genome shotgun (WGS) entry which is preliminary data.</text>
</comment>
<evidence type="ECO:0000259" key="9">
    <source>
        <dbReference type="Pfam" id="PF00814"/>
    </source>
</evidence>
<organism evidence="10 11">
    <name type="scientific">Candidatus Woesebacteria bacterium RIFCSPLOWO2_01_FULL_44_14</name>
    <dbReference type="NCBI Taxonomy" id="1802525"/>
    <lineage>
        <taxon>Bacteria</taxon>
        <taxon>Candidatus Woeseibacteriota</taxon>
    </lineage>
</organism>
<dbReference type="EMBL" id="MGHL01000006">
    <property type="protein sequence ID" value="OGM70073.1"/>
    <property type="molecule type" value="Genomic_DNA"/>
</dbReference>
<feature type="binding site" evidence="8">
    <location>
        <begin position="135"/>
        <end position="139"/>
    </location>
    <ligand>
        <name>substrate</name>
    </ligand>
</feature>
<comment type="similarity">
    <text evidence="8">Belongs to the KAE1 / TsaD family.</text>
</comment>
<comment type="subcellular location">
    <subcellularLocation>
        <location evidence="8">Cytoplasm</location>
    </subcellularLocation>
</comment>
<sequence>MGVKVKILGIETSCDETAAAVVEDGTKILSNIVASSQEMHAKTGGIIPEQAARQQVKSITSVIDQALDTKQKKIDAIAVTVGPGLIGSLLVGVETAKTLSYLWKKPIVPINHLVGHLYANWLEGSTPEFPALGLVVSGGHTDMVLMKNHGNIKWIGGTRDDAAGEAFDKTARLLGLGYPGGPAIAAQAAKFEVRNPKPELNLFPRPLINEDNFDFSFSGLKTAVLNYINHQSSVISHRRLAAEVQEAIVDVLVTKSVKAVQKYKPKSFLLGGGVAANNRLRERFQEEFVSKKLQATFHVPAVKFCTDNASVIASAAHFNYRPVDWKKIVANPQLTITD</sequence>
<keyword evidence="1 8" id="KW-0963">Cytoplasm</keyword>
<dbReference type="InterPro" id="IPR043129">
    <property type="entry name" value="ATPase_NBD"/>
</dbReference>
<dbReference type="Pfam" id="PF00814">
    <property type="entry name" value="TsaD"/>
    <property type="match status" value="1"/>
</dbReference>
<evidence type="ECO:0000313" key="11">
    <source>
        <dbReference type="Proteomes" id="UP000178429"/>
    </source>
</evidence>
<dbReference type="PROSITE" id="PS01016">
    <property type="entry name" value="GLYCOPROTEASE"/>
    <property type="match status" value="1"/>
</dbReference>
<evidence type="ECO:0000256" key="1">
    <source>
        <dbReference type="ARBA" id="ARBA00022490"/>
    </source>
</evidence>
<dbReference type="InterPro" id="IPR022450">
    <property type="entry name" value="TsaD"/>
</dbReference>
<dbReference type="STRING" id="1802525.A2975_03285"/>
<name>A0A1F8C174_9BACT</name>
<feature type="binding site" evidence="8">
    <location>
        <position position="112"/>
    </location>
    <ligand>
        <name>Fe cation</name>
        <dbReference type="ChEBI" id="CHEBI:24875"/>
    </ligand>
</feature>
<feature type="binding site" evidence="8">
    <location>
        <position position="181"/>
    </location>
    <ligand>
        <name>substrate</name>
    </ligand>
</feature>
<dbReference type="InterPro" id="IPR000905">
    <property type="entry name" value="Gcp-like_dom"/>
</dbReference>
<dbReference type="PANTHER" id="PTHR11735:SF6">
    <property type="entry name" value="TRNA N6-ADENOSINE THREONYLCARBAMOYLTRANSFERASE, MITOCHONDRIAL"/>
    <property type="match status" value="1"/>
</dbReference>
<evidence type="ECO:0000313" key="10">
    <source>
        <dbReference type="EMBL" id="OGM70073.1"/>
    </source>
</evidence>
<dbReference type="EC" id="2.3.1.234" evidence="8"/>
<dbReference type="FunFam" id="3.30.420.40:FF:000040">
    <property type="entry name" value="tRNA N6-adenosine threonylcarbamoyltransferase"/>
    <property type="match status" value="1"/>
</dbReference>
<proteinExistence type="inferred from homology"/>
<dbReference type="GO" id="GO:0061711">
    <property type="term" value="F:tRNA N(6)-L-threonylcarbamoyladenine synthase activity"/>
    <property type="evidence" value="ECO:0007669"/>
    <property type="project" value="UniProtKB-EC"/>
</dbReference>
<dbReference type="InterPro" id="IPR017860">
    <property type="entry name" value="Peptidase_M22_CS"/>
</dbReference>
<dbReference type="InterPro" id="IPR017861">
    <property type="entry name" value="KAE1/TsaD"/>
</dbReference>
<keyword evidence="6 8" id="KW-0012">Acyltransferase</keyword>
<feature type="binding site" evidence="8">
    <location>
        <position position="168"/>
    </location>
    <ligand>
        <name>substrate</name>
    </ligand>
</feature>
<evidence type="ECO:0000256" key="6">
    <source>
        <dbReference type="ARBA" id="ARBA00023315"/>
    </source>
</evidence>
<comment type="cofactor">
    <cofactor evidence="8">
        <name>Fe(2+)</name>
        <dbReference type="ChEBI" id="CHEBI:29033"/>
    </cofactor>
    <text evidence="8">Binds 1 Fe(2+) ion per subunit.</text>
</comment>
<gene>
    <name evidence="8" type="primary">tsaD</name>
    <name evidence="10" type="ORF">A2975_03285</name>
</gene>
<keyword evidence="4 8" id="KW-0479">Metal-binding</keyword>
<evidence type="ECO:0000256" key="2">
    <source>
        <dbReference type="ARBA" id="ARBA00022679"/>
    </source>
</evidence>
<dbReference type="GO" id="GO:0005737">
    <property type="term" value="C:cytoplasm"/>
    <property type="evidence" value="ECO:0007669"/>
    <property type="project" value="UniProtKB-SubCell"/>
</dbReference>
<feature type="domain" description="Gcp-like" evidence="9">
    <location>
        <begin position="27"/>
        <end position="313"/>
    </location>
</feature>
<comment type="function">
    <text evidence="8">Required for the formation of a threonylcarbamoyl group on adenosine at position 37 (t(6)A37) in tRNAs that read codons beginning with adenine. Is involved in the transfer of the threonylcarbamoyl moiety of threonylcarbamoyl-AMP (TC-AMP) to the N6 group of A37, together with TsaE and TsaB. TsaD likely plays a direct catalytic role in this reaction.</text>
</comment>
<dbReference type="AlphaFoldDB" id="A0A1F8C174"/>
<accession>A0A1F8C174</accession>
<evidence type="ECO:0000256" key="7">
    <source>
        <dbReference type="ARBA" id="ARBA00048117"/>
    </source>
</evidence>
<evidence type="ECO:0000256" key="5">
    <source>
        <dbReference type="ARBA" id="ARBA00023004"/>
    </source>
</evidence>
<dbReference type="HAMAP" id="MF_01445">
    <property type="entry name" value="TsaD"/>
    <property type="match status" value="1"/>
</dbReference>
<feature type="binding site" evidence="8">
    <location>
        <position position="116"/>
    </location>
    <ligand>
        <name>Fe cation</name>
        <dbReference type="ChEBI" id="CHEBI:24875"/>
    </ligand>
</feature>
<dbReference type="Proteomes" id="UP000178429">
    <property type="component" value="Unassembled WGS sequence"/>
</dbReference>
<dbReference type="SUPFAM" id="SSF53067">
    <property type="entry name" value="Actin-like ATPase domain"/>
    <property type="match status" value="1"/>
</dbReference>